<evidence type="ECO:0000256" key="1">
    <source>
        <dbReference type="SAM" id="MobiDB-lite"/>
    </source>
</evidence>
<sequence>MQFKTLLVAASAALVSAQDATQPVALTDALSNTPELSSLNEILGGFPDIVQTLGGASNITIFAPSNDALQAASQLLQSLNATPDAIAALLTYHVVNASLSSANITETPQFAHTLLTNETYTSIPEGQVVGARKEGENVVIISGAGARSNVTTADVAIANGSFVHIIDSVLTLPINLYLTAVAANLTALAGAINATNLTEPLIESEQITVFAPTTEAFDDISSALPNLSVADAAAILGYHVINGSVDYSSSLTNTTLTSSGGQDLNITIIDGAVFVNAARVIAADVLIANGVVHVIDSVLNPNSTVGPDPSSEEPAVAFEGATDDGDVPYTSGIPAATGAPLPTNPDVAAGYTPPSSEDAASATSEGSAARATGAVAAAVLFGAAGFAANM</sequence>
<dbReference type="PANTHER" id="PTHR10900:SF77">
    <property type="entry name" value="FI19380P1"/>
    <property type="match status" value="1"/>
</dbReference>
<feature type="domain" description="FAS1" evidence="3">
    <location>
        <begin position="172"/>
        <end position="299"/>
    </location>
</feature>
<dbReference type="PROSITE" id="PS50213">
    <property type="entry name" value="FAS1"/>
    <property type="match status" value="2"/>
</dbReference>
<dbReference type="InterPro" id="IPR000782">
    <property type="entry name" value="FAS1_domain"/>
</dbReference>
<reference evidence="4" key="1">
    <citation type="journal article" date="2020" name="Stud. Mycol.">
        <title>101 Dothideomycetes genomes: a test case for predicting lifestyles and emergence of pathogens.</title>
        <authorList>
            <person name="Haridas S."/>
            <person name="Albert R."/>
            <person name="Binder M."/>
            <person name="Bloem J."/>
            <person name="Labutti K."/>
            <person name="Salamov A."/>
            <person name="Andreopoulos B."/>
            <person name="Baker S."/>
            <person name="Barry K."/>
            <person name="Bills G."/>
            <person name="Bluhm B."/>
            <person name="Cannon C."/>
            <person name="Castanera R."/>
            <person name="Culley D."/>
            <person name="Daum C."/>
            <person name="Ezra D."/>
            <person name="Gonzalez J."/>
            <person name="Henrissat B."/>
            <person name="Kuo A."/>
            <person name="Liang C."/>
            <person name="Lipzen A."/>
            <person name="Lutzoni F."/>
            <person name="Magnuson J."/>
            <person name="Mondo S."/>
            <person name="Nolan M."/>
            <person name="Ohm R."/>
            <person name="Pangilinan J."/>
            <person name="Park H.-J."/>
            <person name="Ramirez L."/>
            <person name="Alfaro M."/>
            <person name="Sun H."/>
            <person name="Tritt A."/>
            <person name="Yoshinaga Y."/>
            <person name="Zwiers L.-H."/>
            <person name="Turgeon B."/>
            <person name="Goodwin S."/>
            <person name="Spatafora J."/>
            <person name="Crous P."/>
            <person name="Grigoriev I."/>
        </authorList>
    </citation>
    <scope>NUCLEOTIDE SEQUENCE</scope>
    <source>
        <strain evidence="4">SCOH1-5</strain>
    </source>
</reference>
<dbReference type="SUPFAM" id="SSF82153">
    <property type="entry name" value="FAS1 domain"/>
    <property type="match status" value="2"/>
</dbReference>
<dbReference type="InterPro" id="IPR036378">
    <property type="entry name" value="FAS1_dom_sf"/>
</dbReference>
<dbReference type="GO" id="GO:0016236">
    <property type="term" value="P:macroautophagy"/>
    <property type="evidence" value="ECO:0007669"/>
    <property type="project" value="TreeGrafter"/>
</dbReference>
<organism evidence="4 5">
    <name type="scientific">Cercospora zeae-maydis SCOH1-5</name>
    <dbReference type="NCBI Taxonomy" id="717836"/>
    <lineage>
        <taxon>Eukaryota</taxon>
        <taxon>Fungi</taxon>
        <taxon>Dikarya</taxon>
        <taxon>Ascomycota</taxon>
        <taxon>Pezizomycotina</taxon>
        <taxon>Dothideomycetes</taxon>
        <taxon>Dothideomycetidae</taxon>
        <taxon>Mycosphaerellales</taxon>
        <taxon>Mycosphaerellaceae</taxon>
        <taxon>Cercospora</taxon>
    </lineage>
</organism>
<dbReference type="InterPro" id="IPR050904">
    <property type="entry name" value="Adhesion/Biosynth-related"/>
</dbReference>
<dbReference type="GO" id="GO:0000329">
    <property type="term" value="C:fungal-type vacuole membrane"/>
    <property type="evidence" value="ECO:0007669"/>
    <property type="project" value="TreeGrafter"/>
</dbReference>
<dbReference type="AlphaFoldDB" id="A0A6A6FNW6"/>
<evidence type="ECO:0000256" key="2">
    <source>
        <dbReference type="SAM" id="SignalP"/>
    </source>
</evidence>
<feature type="region of interest" description="Disordered" evidence="1">
    <location>
        <begin position="302"/>
        <end position="364"/>
    </location>
</feature>
<evidence type="ECO:0000259" key="3">
    <source>
        <dbReference type="PROSITE" id="PS50213"/>
    </source>
</evidence>
<dbReference type="EMBL" id="ML992666">
    <property type="protein sequence ID" value="KAF2215103.1"/>
    <property type="molecule type" value="Genomic_DNA"/>
</dbReference>
<dbReference type="Pfam" id="PF02469">
    <property type="entry name" value="Fasciclin"/>
    <property type="match status" value="2"/>
</dbReference>
<evidence type="ECO:0000313" key="4">
    <source>
        <dbReference type="EMBL" id="KAF2215103.1"/>
    </source>
</evidence>
<feature type="chain" id="PRO_5025477133" description="FAS1 domain-containing protein" evidence="2">
    <location>
        <begin position="18"/>
        <end position="390"/>
    </location>
</feature>
<dbReference type="Gene3D" id="2.30.180.10">
    <property type="entry name" value="FAS1 domain"/>
    <property type="match status" value="2"/>
</dbReference>
<keyword evidence="2" id="KW-0732">Signal</keyword>
<gene>
    <name evidence="4" type="ORF">CERZMDRAFT_109891</name>
</gene>
<dbReference type="Proteomes" id="UP000799539">
    <property type="component" value="Unassembled WGS sequence"/>
</dbReference>
<dbReference type="SMART" id="SM00554">
    <property type="entry name" value="FAS1"/>
    <property type="match status" value="2"/>
</dbReference>
<feature type="signal peptide" evidence="2">
    <location>
        <begin position="1"/>
        <end position="17"/>
    </location>
</feature>
<dbReference type="FunFam" id="2.30.180.10:FF:000032">
    <property type="entry name" value="Fasciclin domain-containing protein, putative"/>
    <property type="match status" value="1"/>
</dbReference>
<feature type="domain" description="FAS1" evidence="3">
    <location>
        <begin position="23"/>
        <end position="170"/>
    </location>
</feature>
<name>A0A6A6FNW6_9PEZI</name>
<keyword evidence="5" id="KW-1185">Reference proteome</keyword>
<dbReference type="PANTHER" id="PTHR10900">
    <property type="entry name" value="PERIOSTIN-RELATED"/>
    <property type="match status" value="1"/>
</dbReference>
<evidence type="ECO:0000313" key="5">
    <source>
        <dbReference type="Proteomes" id="UP000799539"/>
    </source>
</evidence>
<accession>A0A6A6FNW6</accession>
<protein>
    <recommendedName>
        <fullName evidence="3">FAS1 domain-containing protein</fullName>
    </recommendedName>
</protein>
<proteinExistence type="predicted"/>
<dbReference type="OrthoDB" id="286301at2759"/>